<name>A0A812XNS6_9DINO</name>
<keyword evidence="5" id="KW-0175">Coiled coil</keyword>
<evidence type="ECO:0000256" key="2">
    <source>
        <dbReference type="ARBA" id="ARBA00022692"/>
    </source>
</evidence>
<dbReference type="InterPro" id="IPR005821">
    <property type="entry name" value="Ion_trans_dom"/>
</dbReference>
<dbReference type="InterPro" id="IPR043203">
    <property type="entry name" value="VGCC_Ca_Na"/>
</dbReference>
<reference evidence="8" key="1">
    <citation type="submission" date="2021-02" db="EMBL/GenBank/DDBJ databases">
        <authorList>
            <person name="Dougan E. K."/>
            <person name="Rhodes N."/>
            <person name="Thang M."/>
            <person name="Chan C."/>
        </authorList>
    </citation>
    <scope>NUCLEOTIDE SEQUENCE</scope>
</reference>
<keyword evidence="9" id="KW-1185">Reference proteome</keyword>
<evidence type="ECO:0000313" key="8">
    <source>
        <dbReference type="EMBL" id="CAE7738493.1"/>
    </source>
</evidence>
<dbReference type="OrthoDB" id="10466964at2759"/>
<dbReference type="InterPro" id="IPR027359">
    <property type="entry name" value="Volt_channel_dom_sf"/>
</dbReference>
<dbReference type="EMBL" id="CAJNJA010037796">
    <property type="protein sequence ID" value="CAE7738493.1"/>
    <property type="molecule type" value="Genomic_DNA"/>
</dbReference>
<keyword evidence="3 6" id="KW-1133">Transmembrane helix</keyword>
<evidence type="ECO:0000313" key="9">
    <source>
        <dbReference type="Proteomes" id="UP000601435"/>
    </source>
</evidence>
<feature type="transmembrane region" description="Helical" evidence="6">
    <location>
        <begin position="215"/>
        <end position="234"/>
    </location>
</feature>
<dbReference type="Proteomes" id="UP000601435">
    <property type="component" value="Unassembled WGS sequence"/>
</dbReference>
<accession>A0A812XNS6</accession>
<comment type="caution">
    <text evidence="8">The sequence shown here is derived from an EMBL/GenBank/DDBJ whole genome shotgun (WGS) entry which is preliminary data.</text>
</comment>
<comment type="subcellular location">
    <subcellularLocation>
        <location evidence="1">Membrane</location>
        <topology evidence="1">Multi-pass membrane protein</topology>
    </subcellularLocation>
</comment>
<evidence type="ECO:0000256" key="4">
    <source>
        <dbReference type="ARBA" id="ARBA00023136"/>
    </source>
</evidence>
<proteinExistence type="predicted"/>
<evidence type="ECO:0000256" key="3">
    <source>
        <dbReference type="ARBA" id="ARBA00022989"/>
    </source>
</evidence>
<protein>
    <submittedName>
        <fullName evidence="8">SCN11A protein</fullName>
    </submittedName>
</protein>
<sequence length="394" mass="44803">MADAAPKEELFEWFASELAAERSNLETRHKQLLKELSSKLNVGKLRGPASALEALRFARTEDSDKRALDKPTDEAQKAMNFTAALPEEPPEEKPVFAANPEEAEMQKVVAAEAEMEAEEETKALHKKAKKEKSELSNTLRRKSQKADYFDEGFWYKIARHPLFELVFACCIMGHAILMAAELQYRGVSIGNTIGYPHFTETAEQAMPGAKTVFDVLEWTFGILFMVEAAIKLWGLRCRYFQEVWNWFDFALVWLWIADRALENLPFDTSLLRLLRLARLLRLVKLARTVQGFDALAVMTTSLYGSVHALIWVAALLILVQMTFALLLSQVLLFYVENEAVDLADRQVVFEYFGNFTRPLGPSAVEQEVKRNDDEELSKTGENLKEVAMKILQLV</sequence>
<keyword evidence="4 6" id="KW-0472">Membrane</keyword>
<dbReference type="AlphaFoldDB" id="A0A812XNS6"/>
<dbReference type="PANTHER" id="PTHR10037">
    <property type="entry name" value="VOLTAGE-GATED CATION CHANNEL CALCIUM AND SODIUM"/>
    <property type="match status" value="1"/>
</dbReference>
<evidence type="ECO:0000256" key="5">
    <source>
        <dbReference type="SAM" id="Coils"/>
    </source>
</evidence>
<dbReference type="SUPFAM" id="SSF81324">
    <property type="entry name" value="Voltage-gated potassium channels"/>
    <property type="match status" value="1"/>
</dbReference>
<dbReference type="GO" id="GO:0005248">
    <property type="term" value="F:voltage-gated sodium channel activity"/>
    <property type="evidence" value="ECO:0007669"/>
    <property type="project" value="TreeGrafter"/>
</dbReference>
<evidence type="ECO:0000259" key="7">
    <source>
        <dbReference type="Pfam" id="PF00520"/>
    </source>
</evidence>
<evidence type="ECO:0000256" key="1">
    <source>
        <dbReference type="ARBA" id="ARBA00004141"/>
    </source>
</evidence>
<gene>
    <name evidence="8" type="primary">SCN11A</name>
    <name evidence="8" type="ORF">SNEC2469_LOCUS21333</name>
</gene>
<feature type="coiled-coil region" evidence="5">
    <location>
        <begin position="101"/>
        <end position="145"/>
    </location>
</feature>
<feature type="transmembrane region" description="Helical" evidence="6">
    <location>
        <begin position="308"/>
        <end position="335"/>
    </location>
</feature>
<evidence type="ECO:0000256" key="6">
    <source>
        <dbReference type="SAM" id="Phobius"/>
    </source>
</evidence>
<feature type="domain" description="Ion transport" evidence="7">
    <location>
        <begin position="160"/>
        <end position="333"/>
    </location>
</feature>
<keyword evidence="2 6" id="KW-0812">Transmembrane</keyword>
<dbReference type="GO" id="GO:0001518">
    <property type="term" value="C:voltage-gated sodium channel complex"/>
    <property type="evidence" value="ECO:0007669"/>
    <property type="project" value="TreeGrafter"/>
</dbReference>
<dbReference type="Gene3D" id="1.20.120.350">
    <property type="entry name" value="Voltage-gated potassium channels. Chain C"/>
    <property type="match status" value="1"/>
</dbReference>
<dbReference type="PANTHER" id="PTHR10037:SF62">
    <property type="entry name" value="SODIUM CHANNEL PROTEIN 60E"/>
    <property type="match status" value="1"/>
</dbReference>
<organism evidence="8 9">
    <name type="scientific">Symbiodinium necroappetens</name>
    <dbReference type="NCBI Taxonomy" id="1628268"/>
    <lineage>
        <taxon>Eukaryota</taxon>
        <taxon>Sar</taxon>
        <taxon>Alveolata</taxon>
        <taxon>Dinophyceae</taxon>
        <taxon>Suessiales</taxon>
        <taxon>Symbiodiniaceae</taxon>
        <taxon>Symbiodinium</taxon>
    </lineage>
</organism>
<dbReference type="Pfam" id="PF00520">
    <property type="entry name" value="Ion_trans"/>
    <property type="match status" value="1"/>
</dbReference>
<feature type="transmembrane region" description="Helical" evidence="6">
    <location>
        <begin position="162"/>
        <end position="180"/>
    </location>
</feature>